<gene>
    <name evidence="2" type="ORF">STPYR_10284</name>
</gene>
<organism evidence="2">
    <name type="scientific">uncultured Stenotrophomonas sp</name>
    <dbReference type="NCBI Taxonomy" id="165438"/>
    <lineage>
        <taxon>Bacteria</taxon>
        <taxon>Pseudomonadati</taxon>
        <taxon>Pseudomonadota</taxon>
        <taxon>Gammaproteobacteria</taxon>
        <taxon>Lysobacterales</taxon>
        <taxon>Lysobacteraceae</taxon>
        <taxon>Stenotrophomonas</taxon>
        <taxon>environmental samples</taxon>
    </lineage>
</organism>
<sequence length="50" mass="5500">MEGPFKKVVLLGVTGGAFWVGSRFTRPILLGARWLFLIGLGLGTIIWILK</sequence>
<feature type="transmembrane region" description="Helical" evidence="1">
    <location>
        <begin position="28"/>
        <end position="49"/>
    </location>
</feature>
<evidence type="ECO:0000256" key="1">
    <source>
        <dbReference type="SAM" id="Phobius"/>
    </source>
</evidence>
<proteinExistence type="predicted"/>
<keyword evidence="1" id="KW-0472">Membrane</keyword>
<evidence type="ECO:0000313" key="2">
    <source>
        <dbReference type="EMBL" id="SBV35354.1"/>
    </source>
</evidence>
<accession>A0A1Y5Q789</accession>
<evidence type="ECO:0008006" key="3">
    <source>
        <dbReference type="Google" id="ProtNLM"/>
    </source>
</evidence>
<keyword evidence="1" id="KW-0812">Transmembrane</keyword>
<name>A0A1Y5Q789_9GAMM</name>
<keyword evidence="1" id="KW-1133">Transmembrane helix</keyword>
<protein>
    <recommendedName>
        <fullName evidence="3">Transmembrane protein</fullName>
    </recommendedName>
</protein>
<dbReference type="AlphaFoldDB" id="A0A1Y5Q789"/>
<reference evidence="2" key="1">
    <citation type="submission" date="2016-03" db="EMBL/GenBank/DDBJ databases">
        <authorList>
            <person name="Ploux O."/>
        </authorList>
    </citation>
    <scope>NUCLEOTIDE SEQUENCE</scope>
    <source>
        <strain evidence="2">UC10</strain>
    </source>
</reference>
<dbReference type="EMBL" id="FLTS01000001">
    <property type="protein sequence ID" value="SBV35354.1"/>
    <property type="molecule type" value="Genomic_DNA"/>
</dbReference>